<dbReference type="AlphaFoldDB" id="A0A1L1PD50"/>
<sequence>MSVLDALLGPPAGQPANDPHAGRLRSLLLDGDVLVHLRDLDRTERVVLYSVPGRLPETHDLAGRTQAWSHAVPLPADERALAVVQIEPATRQLFLAEVWPRAALDATTLGQRLDTHLAQHREWREALDRVTSEGSPA</sequence>
<dbReference type="CDD" id="cd16364">
    <property type="entry name" value="T3SC_I-like"/>
    <property type="match status" value="1"/>
</dbReference>
<name>A0A1L1PD50_HYDIT</name>
<gene>
    <name evidence="1" type="ORF">BN948_01852</name>
</gene>
<protein>
    <submittedName>
        <fullName evidence="1">Uncharacterized protein</fullName>
    </submittedName>
</protein>
<dbReference type="Proteomes" id="UP000028878">
    <property type="component" value="Unassembled WGS sequence"/>
</dbReference>
<dbReference type="EMBL" id="CCAE010000011">
    <property type="protein sequence ID" value="CDN87430.1"/>
    <property type="molecule type" value="Genomic_DNA"/>
</dbReference>
<proteinExistence type="predicted"/>
<organism evidence="1 2">
    <name type="scientific">Hydrogenophaga intermedia</name>
    <dbReference type="NCBI Taxonomy" id="65786"/>
    <lineage>
        <taxon>Bacteria</taxon>
        <taxon>Pseudomonadati</taxon>
        <taxon>Pseudomonadota</taxon>
        <taxon>Betaproteobacteria</taxon>
        <taxon>Burkholderiales</taxon>
        <taxon>Comamonadaceae</taxon>
        <taxon>Hydrogenophaga</taxon>
    </lineage>
</organism>
<evidence type="ECO:0000313" key="1">
    <source>
        <dbReference type="EMBL" id="CDN87430.1"/>
    </source>
</evidence>
<keyword evidence="2" id="KW-1185">Reference proteome</keyword>
<dbReference type="RefSeq" id="WP_009518637.1">
    <property type="nucleotide sequence ID" value="NZ_CCAE010000011.1"/>
</dbReference>
<accession>A0A1L1PD50</accession>
<dbReference type="Gene3D" id="3.30.1460.10">
    <property type="match status" value="1"/>
</dbReference>
<reference evidence="2" key="1">
    <citation type="submission" date="2014-02" db="EMBL/GenBank/DDBJ databases">
        <authorList>
            <person name="Gan H."/>
        </authorList>
    </citation>
    <scope>NUCLEOTIDE SEQUENCE [LARGE SCALE GENOMIC DNA]</scope>
    <source>
        <strain evidence="2">S1</strain>
    </source>
</reference>
<reference evidence="2" key="2">
    <citation type="submission" date="2014-11" db="EMBL/GenBank/DDBJ databases">
        <title>Draft genome sequence of Hydrogenophaga intermedia S1.</title>
        <authorList>
            <person name="Gan H.M."/>
            <person name="Chew T.H."/>
            <person name="Stolz A."/>
        </authorList>
    </citation>
    <scope>NUCLEOTIDE SEQUENCE [LARGE SCALE GENOMIC DNA]</scope>
    <source>
        <strain evidence="2">S1</strain>
    </source>
</reference>
<evidence type="ECO:0000313" key="2">
    <source>
        <dbReference type="Proteomes" id="UP000028878"/>
    </source>
</evidence>
<dbReference type="SUPFAM" id="SSF69635">
    <property type="entry name" value="Type III secretory system chaperone-like"/>
    <property type="match status" value="1"/>
</dbReference>